<dbReference type="RefSeq" id="XP_013272777.1">
    <property type="nucleotide sequence ID" value="XM_013417323.1"/>
</dbReference>
<name>A0A0D2IR51_9EURO</name>
<dbReference type="PANTHER" id="PTHR24305">
    <property type="entry name" value="CYTOCHROME P450"/>
    <property type="match status" value="1"/>
</dbReference>
<dbReference type="GO" id="GO:0016705">
    <property type="term" value="F:oxidoreductase activity, acting on paired donors, with incorporation or reduction of molecular oxygen"/>
    <property type="evidence" value="ECO:0007669"/>
    <property type="project" value="InterPro"/>
</dbReference>
<feature type="transmembrane region" description="Helical" evidence="6">
    <location>
        <begin position="12"/>
        <end position="35"/>
    </location>
</feature>
<keyword evidence="6" id="KW-0812">Transmembrane</keyword>
<dbReference type="PRINTS" id="PR00465">
    <property type="entry name" value="EP450IV"/>
</dbReference>
<organism evidence="7 8">
    <name type="scientific">Rhinocladiella mackenziei CBS 650.93</name>
    <dbReference type="NCBI Taxonomy" id="1442369"/>
    <lineage>
        <taxon>Eukaryota</taxon>
        <taxon>Fungi</taxon>
        <taxon>Dikarya</taxon>
        <taxon>Ascomycota</taxon>
        <taxon>Pezizomycotina</taxon>
        <taxon>Eurotiomycetes</taxon>
        <taxon>Chaetothyriomycetidae</taxon>
        <taxon>Chaetothyriales</taxon>
        <taxon>Herpotrichiellaceae</taxon>
        <taxon>Rhinocladiella</taxon>
    </lineage>
</organism>
<dbReference type="STRING" id="1442369.A0A0D2IR51"/>
<dbReference type="CDD" id="cd11060">
    <property type="entry name" value="CYP57A1-like"/>
    <property type="match status" value="1"/>
</dbReference>
<dbReference type="OrthoDB" id="3934656at2759"/>
<evidence type="ECO:0000256" key="4">
    <source>
        <dbReference type="ARBA" id="ARBA00023004"/>
    </source>
</evidence>
<keyword evidence="5" id="KW-0349">Heme</keyword>
<dbReference type="InterPro" id="IPR002403">
    <property type="entry name" value="Cyt_P450_E_grp-IV"/>
</dbReference>
<dbReference type="PANTHER" id="PTHR24305:SF168">
    <property type="entry name" value="P450, PUTATIVE (EUROFUNG)-RELATED"/>
    <property type="match status" value="1"/>
</dbReference>
<dbReference type="Gene3D" id="1.10.630.10">
    <property type="entry name" value="Cytochrome P450"/>
    <property type="match status" value="1"/>
</dbReference>
<evidence type="ECO:0000256" key="5">
    <source>
        <dbReference type="PIRSR" id="PIRSR602403-1"/>
    </source>
</evidence>
<keyword evidence="6" id="KW-1133">Transmembrane helix</keyword>
<dbReference type="HOGENOM" id="CLU_001570_14_0_1"/>
<dbReference type="SUPFAM" id="SSF48264">
    <property type="entry name" value="Cytochrome P450"/>
    <property type="match status" value="1"/>
</dbReference>
<reference evidence="7 8" key="1">
    <citation type="submission" date="2015-01" db="EMBL/GenBank/DDBJ databases">
        <title>The Genome Sequence of Rhinocladiella mackenzie CBS 650.93.</title>
        <authorList>
            <consortium name="The Broad Institute Genomics Platform"/>
            <person name="Cuomo C."/>
            <person name="de Hoog S."/>
            <person name="Gorbushina A."/>
            <person name="Stielow B."/>
            <person name="Teixiera M."/>
            <person name="Abouelleil A."/>
            <person name="Chapman S.B."/>
            <person name="Priest M."/>
            <person name="Young S.K."/>
            <person name="Wortman J."/>
            <person name="Nusbaum C."/>
            <person name="Birren B."/>
        </authorList>
    </citation>
    <scope>NUCLEOTIDE SEQUENCE [LARGE SCALE GENOMIC DNA]</scope>
    <source>
        <strain evidence="7 8">CBS 650.93</strain>
    </source>
</reference>
<dbReference type="GO" id="GO:0020037">
    <property type="term" value="F:heme binding"/>
    <property type="evidence" value="ECO:0007669"/>
    <property type="project" value="InterPro"/>
</dbReference>
<comment type="cofactor">
    <cofactor evidence="1 5">
        <name>heme</name>
        <dbReference type="ChEBI" id="CHEBI:30413"/>
    </cofactor>
</comment>
<keyword evidence="4 5" id="KW-0408">Iron</keyword>
<feature type="binding site" description="axial binding residue" evidence="5">
    <location>
        <position position="450"/>
    </location>
    <ligand>
        <name>heme</name>
        <dbReference type="ChEBI" id="CHEBI:30413"/>
    </ligand>
    <ligandPart>
        <name>Fe</name>
        <dbReference type="ChEBI" id="CHEBI:18248"/>
    </ligandPart>
</feature>
<dbReference type="InterPro" id="IPR001128">
    <property type="entry name" value="Cyt_P450"/>
</dbReference>
<evidence type="ECO:0000256" key="6">
    <source>
        <dbReference type="SAM" id="Phobius"/>
    </source>
</evidence>
<dbReference type="InterPro" id="IPR050121">
    <property type="entry name" value="Cytochrome_P450_monoxygenase"/>
</dbReference>
<dbReference type="AlphaFoldDB" id="A0A0D2IR51"/>
<dbReference type="InterPro" id="IPR036396">
    <property type="entry name" value="Cyt_P450_sf"/>
</dbReference>
<keyword evidence="8" id="KW-1185">Reference proteome</keyword>
<keyword evidence="3 5" id="KW-0479">Metal-binding</keyword>
<dbReference type="Proteomes" id="UP000053617">
    <property type="component" value="Unassembled WGS sequence"/>
</dbReference>
<evidence type="ECO:0000313" key="7">
    <source>
        <dbReference type="EMBL" id="KIX05641.1"/>
    </source>
</evidence>
<dbReference type="Pfam" id="PF00067">
    <property type="entry name" value="p450"/>
    <property type="match status" value="1"/>
</dbReference>
<dbReference type="VEuPathDB" id="FungiDB:Z518_03613"/>
<keyword evidence="6" id="KW-0472">Membrane</keyword>
<evidence type="ECO:0000313" key="8">
    <source>
        <dbReference type="Proteomes" id="UP000053617"/>
    </source>
</evidence>
<evidence type="ECO:0000256" key="2">
    <source>
        <dbReference type="ARBA" id="ARBA00010617"/>
    </source>
</evidence>
<proteinExistence type="inferred from homology"/>
<evidence type="ECO:0000256" key="3">
    <source>
        <dbReference type="ARBA" id="ARBA00022723"/>
    </source>
</evidence>
<accession>A0A0D2IR51</accession>
<dbReference type="GO" id="GO:0004497">
    <property type="term" value="F:monooxygenase activity"/>
    <property type="evidence" value="ECO:0007669"/>
    <property type="project" value="InterPro"/>
</dbReference>
<gene>
    <name evidence="7" type="ORF">Z518_03613</name>
</gene>
<dbReference type="GeneID" id="25291684"/>
<dbReference type="PRINTS" id="PR00385">
    <property type="entry name" value="P450"/>
</dbReference>
<protein>
    <submittedName>
        <fullName evidence="7">Uncharacterized protein</fullName>
    </submittedName>
</protein>
<comment type="similarity">
    <text evidence="2">Belongs to the cytochrome P450 family.</text>
</comment>
<dbReference type="GO" id="GO:0005506">
    <property type="term" value="F:iron ion binding"/>
    <property type="evidence" value="ECO:0007669"/>
    <property type="project" value="InterPro"/>
</dbReference>
<dbReference type="EMBL" id="KN847477">
    <property type="protein sequence ID" value="KIX05641.1"/>
    <property type="molecule type" value="Genomic_DNA"/>
</dbReference>
<evidence type="ECO:0000256" key="1">
    <source>
        <dbReference type="ARBA" id="ARBA00001971"/>
    </source>
</evidence>
<sequence>MLPRSETLQTQTGVIIFTTFTLLVLYTGVSLYVNYRKCPQIKGPRLASVSDLWLFRTTSAGRTYVDCAAELDRYGSLVRIAPDKVVTNDPIIWAHMSAPRSRFTKGTWYDPTTLNPKHKNSLSQRDDKLHNVLRAKMTRGYSGKEIPTLESNVDDRINDMVLLIHNESRKGKAIDMARIAQYFTLDVLTQLAFEEPFGYLTKNEDVFQYIQKVQEFLHILELASNFPLIHRILSSRVMLAFGPKPTDKLGMGAMLGVARRVVNERYAPDAKIKEDMLGSFIKHGLSRDEAENEAILQLLGGSDSTATAIRMTFLYILTNPAVYAKLIHEIHAHRHNISSPVIQSSEAQKLPYLQSCIKEGLRIWPPLAGLQGKVSPPEGEMVNGYFIPGNIEVGWNPMSMQRRREIYGEDAEMFRPDRWIEAAALDDGGGKVALMEKTLALVFGFGKYGCLGKTIALMELDKVFVALFQNFEFALVDVVNPIRTFCHGAHLQSDMWVRAKQREHHD</sequence>